<accession>A0ABW1NIF2</accession>
<evidence type="ECO:0000256" key="1">
    <source>
        <dbReference type="SAM" id="MobiDB-lite"/>
    </source>
</evidence>
<feature type="region of interest" description="Disordered" evidence="1">
    <location>
        <begin position="1"/>
        <end position="21"/>
    </location>
</feature>
<reference evidence="3" key="1">
    <citation type="journal article" date="2019" name="Int. J. Syst. Evol. Microbiol.">
        <title>The Global Catalogue of Microorganisms (GCM) 10K type strain sequencing project: providing services to taxonomists for standard genome sequencing and annotation.</title>
        <authorList>
            <consortium name="The Broad Institute Genomics Platform"/>
            <consortium name="The Broad Institute Genome Sequencing Center for Infectious Disease"/>
            <person name="Wu L."/>
            <person name="Ma J."/>
        </authorList>
    </citation>
    <scope>NUCLEOTIDE SEQUENCE [LARGE SCALE GENOMIC DNA]</scope>
    <source>
        <strain evidence="3">JCM 30346</strain>
    </source>
</reference>
<feature type="compositionally biased region" description="Basic and acidic residues" evidence="1">
    <location>
        <begin position="1"/>
        <end position="11"/>
    </location>
</feature>
<feature type="compositionally biased region" description="Basic and acidic residues" evidence="1">
    <location>
        <begin position="73"/>
        <end position="83"/>
    </location>
</feature>
<comment type="caution">
    <text evidence="2">The sequence shown here is derived from an EMBL/GenBank/DDBJ whole genome shotgun (WGS) entry which is preliminary data.</text>
</comment>
<gene>
    <name evidence="2" type="ORF">ACFP1K_16140</name>
</gene>
<keyword evidence="3" id="KW-1185">Reference proteome</keyword>
<protein>
    <submittedName>
        <fullName evidence="2">Uncharacterized protein</fullName>
    </submittedName>
</protein>
<organism evidence="2 3">
    <name type="scientific">Sphaerisporangium aureirubrum</name>
    <dbReference type="NCBI Taxonomy" id="1544736"/>
    <lineage>
        <taxon>Bacteria</taxon>
        <taxon>Bacillati</taxon>
        <taxon>Actinomycetota</taxon>
        <taxon>Actinomycetes</taxon>
        <taxon>Streptosporangiales</taxon>
        <taxon>Streptosporangiaceae</taxon>
        <taxon>Sphaerisporangium</taxon>
    </lineage>
</organism>
<sequence length="170" mass="18116">MNESQGDDHATGHGRLAARARDLGSAIEEHARILTETPDDYPRVVEAVNRLRALAIAYADLCAEEAGWGDPFSDLKSDRRAAQEESAQEPAGPAGEESPVVTLEAAYRILVTDVAAAGRLAGEQSGEDLLGAPSDVVAQLFMRDGWDPSQYGDVLVVLDQTWSCGPDPAK</sequence>
<name>A0ABW1NIF2_9ACTN</name>
<dbReference type="RefSeq" id="WP_380753328.1">
    <property type="nucleotide sequence ID" value="NZ_JBHSRF010000019.1"/>
</dbReference>
<dbReference type="Proteomes" id="UP001596137">
    <property type="component" value="Unassembled WGS sequence"/>
</dbReference>
<evidence type="ECO:0000313" key="3">
    <source>
        <dbReference type="Proteomes" id="UP001596137"/>
    </source>
</evidence>
<evidence type="ECO:0000313" key="2">
    <source>
        <dbReference type="EMBL" id="MFC6082700.1"/>
    </source>
</evidence>
<proteinExistence type="predicted"/>
<feature type="region of interest" description="Disordered" evidence="1">
    <location>
        <begin position="72"/>
        <end position="99"/>
    </location>
</feature>
<dbReference type="EMBL" id="JBHSRF010000019">
    <property type="protein sequence ID" value="MFC6082700.1"/>
    <property type="molecule type" value="Genomic_DNA"/>
</dbReference>